<evidence type="ECO:0000313" key="3">
    <source>
        <dbReference type="Proteomes" id="UP000247233"/>
    </source>
</evidence>
<dbReference type="Proteomes" id="UP000247233">
    <property type="component" value="Unassembled WGS sequence"/>
</dbReference>
<dbReference type="GeneID" id="37064010"/>
<dbReference type="AlphaFoldDB" id="A0A317WIT3"/>
<keyword evidence="3" id="KW-1185">Reference proteome</keyword>
<protein>
    <submittedName>
        <fullName evidence="2">Uncharacterized protein</fullName>
    </submittedName>
</protein>
<reference evidence="2 3" key="1">
    <citation type="submission" date="2016-12" db="EMBL/GenBank/DDBJ databases">
        <title>The genomes of Aspergillus section Nigri reveals drivers in fungal speciation.</title>
        <authorList>
            <consortium name="DOE Joint Genome Institute"/>
            <person name="Vesth T.C."/>
            <person name="Nybo J."/>
            <person name="Theobald S."/>
            <person name="Brandl J."/>
            <person name="Frisvad J.C."/>
            <person name="Nielsen K.F."/>
            <person name="Lyhne E.K."/>
            <person name="Kogle M.E."/>
            <person name="Kuo A."/>
            <person name="Riley R."/>
            <person name="Clum A."/>
            <person name="Nolan M."/>
            <person name="Lipzen A."/>
            <person name="Salamov A."/>
            <person name="Henrissat B."/>
            <person name="Wiebenga A."/>
            <person name="De Vries R.P."/>
            <person name="Grigoriev I.V."/>
            <person name="Mortensen U.H."/>
            <person name="Andersen M.R."/>
            <person name="Baker S.E."/>
        </authorList>
    </citation>
    <scope>NUCLEOTIDE SEQUENCE [LARGE SCALE GENOMIC DNA]</scope>
    <source>
        <strain evidence="2 3">CBS 117.55</strain>
    </source>
</reference>
<comment type="caution">
    <text evidence="2">The sequence shown here is derived from an EMBL/GenBank/DDBJ whole genome shotgun (WGS) entry which is preliminary data.</text>
</comment>
<proteinExistence type="predicted"/>
<accession>A0A317WIT3</accession>
<feature type="compositionally biased region" description="Low complexity" evidence="1">
    <location>
        <begin position="266"/>
        <end position="280"/>
    </location>
</feature>
<feature type="compositionally biased region" description="Polar residues" evidence="1">
    <location>
        <begin position="256"/>
        <end position="265"/>
    </location>
</feature>
<evidence type="ECO:0000313" key="2">
    <source>
        <dbReference type="EMBL" id="PWY84968.1"/>
    </source>
</evidence>
<dbReference type="RefSeq" id="XP_025400310.1">
    <property type="nucleotide sequence ID" value="XM_025541773.1"/>
</dbReference>
<organism evidence="2 3">
    <name type="scientific">Aspergillus heteromorphus CBS 117.55</name>
    <dbReference type="NCBI Taxonomy" id="1448321"/>
    <lineage>
        <taxon>Eukaryota</taxon>
        <taxon>Fungi</taxon>
        <taxon>Dikarya</taxon>
        <taxon>Ascomycota</taxon>
        <taxon>Pezizomycotina</taxon>
        <taxon>Eurotiomycetes</taxon>
        <taxon>Eurotiomycetidae</taxon>
        <taxon>Eurotiales</taxon>
        <taxon>Aspergillaceae</taxon>
        <taxon>Aspergillus</taxon>
        <taxon>Aspergillus subgen. Circumdati</taxon>
    </lineage>
</organism>
<dbReference type="VEuPathDB" id="FungiDB:BO70DRAFT_352082"/>
<dbReference type="EMBL" id="MSFL01000009">
    <property type="protein sequence ID" value="PWY84968.1"/>
    <property type="molecule type" value="Genomic_DNA"/>
</dbReference>
<name>A0A317WIT3_9EURO</name>
<gene>
    <name evidence="2" type="ORF">BO70DRAFT_352082</name>
</gene>
<feature type="region of interest" description="Disordered" evidence="1">
    <location>
        <begin position="239"/>
        <end position="282"/>
    </location>
</feature>
<sequence>MDSRYRQPEDYTYSSNLAPEQNLFFSTNSSSFVSISLNIHTFGTNLLQDNIQTSLIYRENVFRPTGDQMALDGFEETGPIFDPQDGIDTEVRYSFVDVGGFLAFVYSESTNPEQFQALFTRRFQQMKPQVRGGVEGSYDVMGLAASGSSYAFYKSVTTIDHGGVPVVTAVRMGPPGNLQGRGLPIFNGIIQAMIDQTGALRQQYDVDIHDQHELDLILGPVRSSAIPYAPGGHFELQRMHSSGSRHSAGSPHAAGSNRTTGSYRITGSHRSTGSHGSTDSASHPRYCPCGFCIQ</sequence>
<evidence type="ECO:0000256" key="1">
    <source>
        <dbReference type="SAM" id="MobiDB-lite"/>
    </source>
</evidence>